<dbReference type="Gene3D" id="3.20.20.70">
    <property type="entry name" value="Aldolase class I"/>
    <property type="match status" value="1"/>
</dbReference>
<dbReference type="InterPro" id="IPR050377">
    <property type="entry name" value="Radical_SAM_PqqE_MftC-like"/>
</dbReference>
<dbReference type="SFLD" id="SFLDG01094">
    <property type="entry name" value="Uncharacterised_Radical_SAM_Su"/>
    <property type="match status" value="1"/>
</dbReference>
<dbReference type="NCBIfam" id="TIGR02495">
    <property type="entry name" value="NrdG2"/>
    <property type="match status" value="1"/>
</dbReference>
<gene>
    <name evidence="7" type="ORF">CULFYP111_00774</name>
</gene>
<dbReference type="Pfam" id="PF04055">
    <property type="entry name" value="Radical_SAM"/>
    <property type="match status" value="1"/>
</dbReference>
<keyword evidence="2" id="KW-0949">S-adenosyl-L-methionine</keyword>
<dbReference type="PANTHER" id="PTHR11228">
    <property type="entry name" value="RADICAL SAM DOMAIN PROTEIN"/>
    <property type="match status" value="1"/>
</dbReference>
<evidence type="ECO:0000259" key="6">
    <source>
        <dbReference type="PROSITE" id="PS51918"/>
    </source>
</evidence>
<feature type="domain" description="Radical SAM core" evidence="6">
    <location>
        <begin position="26"/>
        <end position="236"/>
    </location>
</feature>
<dbReference type="PROSITE" id="PS51918">
    <property type="entry name" value="RADICAL_SAM"/>
    <property type="match status" value="1"/>
</dbReference>
<reference evidence="7" key="1">
    <citation type="submission" date="2019-11" db="EMBL/GenBank/DDBJ databases">
        <authorList>
            <person name="Feng L."/>
        </authorList>
    </citation>
    <scope>NUCLEOTIDE SEQUENCE</scope>
    <source>
        <strain evidence="7">CUreolyticusLFYP111</strain>
    </source>
</reference>
<dbReference type="InterPro" id="IPR012840">
    <property type="entry name" value="NrdG2"/>
</dbReference>
<dbReference type="CDD" id="cd01335">
    <property type="entry name" value="Radical_SAM"/>
    <property type="match status" value="1"/>
</dbReference>
<evidence type="ECO:0000256" key="3">
    <source>
        <dbReference type="ARBA" id="ARBA00022723"/>
    </source>
</evidence>
<dbReference type="SFLD" id="SFLDG01067">
    <property type="entry name" value="SPASM/twitch_domain_containing"/>
    <property type="match status" value="1"/>
</dbReference>
<comment type="cofactor">
    <cofactor evidence="1">
        <name>[4Fe-4S] cluster</name>
        <dbReference type="ChEBI" id="CHEBI:49883"/>
    </cofactor>
</comment>
<dbReference type="AlphaFoldDB" id="A0A6N2S8C4"/>
<dbReference type="SUPFAM" id="SSF102114">
    <property type="entry name" value="Radical SAM enzymes"/>
    <property type="match status" value="1"/>
</dbReference>
<dbReference type="SFLD" id="SFLDS00029">
    <property type="entry name" value="Radical_SAM"/>
    <property type="match status" value="1"/>
</dbReference>
<evidence type="ECO:0000256" key="4">
    <source>
        <dbReference type="ARBA" id="ARBA00023004"/>
    </source>
</evidence>
<name>A0A6N2S8C4_9BACT</name>
<evidence type="ECO:0000313" key="7">
    <source>
        <dbReference type="EMBL" id="VYS89164.1"/>
    </source>
</evidence>
<evidence type="ECO:0000256" key="5">
    <source>
        <dbReference type="ARBA" id="ARBA00023014"/>
    </source>
</evidence>
<dbReference type="InterPro" id="IPR058240">
    <property type="entry name" value="rSAM_sf"/>
</dbReference>
<dbReference type="GO" id="GO:0046872">
    <property type="term" value="F:metal ion binding"/>
    <property type="evidence" value="ECO:0007669"/>
    <property type="project" value="UniProtKB-KW"/>
</dbReference>
<dbReference type="PANTHER" id="PTHR11228:SF27">
    <property type="entry name" value="GLYCYL-RADICAL ENZYME ACTIVATING ENZYME MJ1227-RELATED"/>
    <property type="match status" value="1"/>
</dbReference>
<dbReference type="GO" id="GO:0003824">
    <property type="term" value="F:catalytic activity"/>
    <property type="evidence" value="ECO:0007669"/>
    <property type="project" value="InterPro"/>
</dbReference>
<evidence type="ECO:0000256" key="1">
    <source>
        <dbReference type="ARBA" id="ARBA00001966"/>
    </source>
</evidence>
<evidence type="ECO:0000256" key="2">
    <source>
        <dbReference type="ARBA" id="ARBA00022691"/>
    </source>
</evidence>
<protein>
    <submittedName>
        <fullName evidence="7">Molybdenum cofactor biosynthesis protein A</fullName>
    </submittedName>
</protein>
<dbReference type="InterPro" id="IPR013785">
    <property type="entry name" value="Aldolase_TIM"/>
</dbReference>
<keyword evidence="5" id="KW-0411">Iron-sulfur</keyword>
<dbReference type="EMBL" id="CACRSK010000002">
    <property type="protein sequence ID" value="VYS89164.1"/>
    <property type="molecule type" value="Genomic_DNA"/>
</dbReference>
<organism evidence="7">
    <name type="scientific">Campylobacter ureolyticus</name>
    <dbReference type="NCBI Taxonomy" id="827"/>
    <lineage>
        <taxon>Bacteria</taxon>
        <taxon>Pseudomonadati</taxon>
        <taxon>Campylobacterota</taxon>
        <taxon>Epsilonproteobacteria</taxon>
        <taxon>Campylobacterales</taxon>
        <taxon>Campylobacteraceae</taxon>
        <taxon>Campylobacter</taxon>
    </lineage>
</organism>
<dbReference type="GO" id="GO:0051536">
    <property type="term" value="F:iron-sulfur cluster binding"/>
    <property type="evidence" value="ECO:0007669"/>
    <property type="project" value="UniProtKB-KW"/>
</dbReference>
<proteinExistence type="predicted"/>
<sequence length="236" mass="27391">MRKPQKSKIGLKMALIYSITPFTMLDYPDKLACIVWFSGCNMRCIYCYNTEIVKSSGVIENSEFLHFLDGRIDKLEAVVFSGGECTLNKDFLYLAKEVKKRNFSLKIDTNGSNLENLKKAIKLNLIDYIALDFKALKENYFLVTNSNLYEKFIKTLKYLISLNFPFEVRTTIHADIFTENDISKMAEMLEKFGYKGIYYLQNFLETGENFGVLQNPTNSFDPKKIKSNLKIELRNF</sequence>
<dbReference type="InterPro" id="IPR007197">
    <property type="entry name" value="rSAM"/>
</dbReference>
<keyword evidence="3" id="KW-0479">Metal-binding</keyword>
<keyword evidence="4" id="KW-0408">Iron</keyword>
<accession>A0A6N2S8C4</accession>